<protein>
    <submittedName>
        <fullName evidence="7">Nitroreductase</fullName>
    </submittedName>
</protein>
<accession>A0AA86NLX5</accession>
<dbReference type="InterPro" id="IPR000415">
    <property type="entry name" value="Nitroreductase-like"/>
</dbReference>
<feature type="domain" description="Nitroreductase" evidence="6">
    <location>
        <begin position="5"/>
        <end position="58"/>
    </location>
</feature>
<evidence type="ECO:0000259" key="6">
    <source>
        <dbReference type="Pfam" id="PF00881"/>
    </source>
</evidence>
<evidence type="ECO:0000256" key="2">
    <source>
        <dbReference type="ARBA" id="ARBA00007118"/>
    </source>
</evidence>
<evidence type="ECO:0000313" key="9">
    <source>
        <dbReference type="Proteomes" id="UP001642409"/>
    </source>
</evidence>
<keyword evidence="5" id="KW-0560">Oxidoreductase</keyword>
<dbReference type="PANTHER" id="PTHR43673:SF2">
    <property type="entry name" value="NITROREDUCTASE"/>
    <property type="match status" value="1"/>
</dbReference>
<name>A0AA86NLX5_9EUKA</name>
<dbReference type="SUPFAM" id="SSF55469">
    <property type="entry name" value="FMN-dependent nitroreductase-like"/>
    <property type="match status" value="1"/>
</dbReference>
<dbReference type="EMBL" id="CAXDID020000984">
    <property type="protein sequence ID" value="CAL6116279.1"/>
    <property type="molecule type" value="Genomic_DNA"/>
</dbReference>
<comment type="cofactor">
    <cofactor evidence="1">
        <name>FMN</name>
        <dbReference type="ChEBI" id="CHEBI:58210"/>
    </cofactor>
</comment>
<dbReference type="EMBL" id="CATOUU010000238">
    <property type="protein sequence ID" value="CAI9921923.1"/>
    <property type="molecule type" value="Genomic_DNA"/>
</dbReference>
<dbReference type="InterPro" id="IPR029479">
    <property type="entry name" value="Nitroreductase"/>
</dbReference>
<dbReference type="AlphaFoldDB" id="A0AA86NLX5"/>
<evidence type="ECO:0000313" key="8">
    <source>
        <dbReference type="EMBL" id="CAL6116279.1"/>
    </source>
</evidence>
<comment type="caution">
    <text evidence="7">The sequence shown here is derived from an EMBL/GenBank/DDBJ whole genome shotgun (WGS) entry which is preliminary data.</text>
</comment>
<evidence type="ECO:0000313" key="7">
    <source>
        <dbReference type="EMBL" id="CAI9921923.1"/>
    </source>
</evidence>
<evidence type="ECO:0000256" key="3">
    <source>
        <dbReference type="ARBA" id="ARBA00022630"/>
    </source>
</evidence>
<comment type="similarity">
    <text evidence="2">Belongs to the nitroreductase family.</text>
</comment>
<dbReference type="Gene3D" id="3.40.109.10">
    <property type="entry name" value="NADH Oxidase"/>
    <property type="match status" value="1"/>
</dbReference>
<keyword evidence="4" id="KW-0288">FMN</keyword>
<feature type="domain" description="Nitroreductase" evidence="6">
    <location>
        <begin position="65"/>
        <end position="149"/>
    </location>
</feature>
<keyword evidence="9" id="KW-1185">Reference proteome</keyword>
<reference evidence="7" key="1">
    <citation type="submission" date="2023-06" db="EMBL/GenBank/DDBJ databases">
        <authorList>
            <person name="Kurt Z."/>
        </authorList>
    </citation>
    <scope>NUCLEOTIDE SEQUENCE</scope>
</reference>
<sequence>MEYIINRRSTRQFILHTATEEEIQQLLLAGMSAPSAVNKYPVSFIVIKDREQLIKMAKIHPFAEFTVNAAVAIVVCYEPAKAYPVHDPVVYAIQDASAATMNIFTAAEMIGYGSTWTGIAPNAPVVAAFSQELKLPESVIPMAMIVIGKKAHESQKIDKFNPEKVHYGQW</sequence>
<dbReference type="PANTHER" id="PTHR43673">
    <property type="entry name" value="NAD(P)H NITROREDUCTASE YDGI-RELATED"/>
    <property type="match status" value="1"/>
</dbReference>
<organism evidence="7">
    <name type="scientific">Hexamita inflata</name>
    <dbReference type="NCBI Taxonomy" id="28002"/>
    <lineage>
        <taxon>Eukaryota</taxon>
        <taxon>Metamonada</taxon>
        <taxon>Diplomonadida</taxon>
        <taxon>Hexamitidae</taxon>
        <taxon>Hexamitinae</taxon>
        <taxon>Hexamita</taxon>
    </lineage>
</organism>
<evidence type="ECO:0000256" key="1">
    <source>
        <dbReference type="ARBA" id="ARBA00001917"/>
    </source>
</evidence>
<dbReference type="Pfam" id="PF00881">
    <property type="entry name" value="Nitroreductase"/>
    <property type="match status" value="2"/>
</dbReference>
<evidence type="ECO:0000256" key="4">
    <source>
        <dbReference type="ARBA" id="ARBA00022643"/>
    </source>
</evidence>
<proteinExistence type="inferred from homology"/>
<evidence type="ECO:0000256" key="5">
    <source>
        <dbReference type="ARBA" id="ARBA00023002"/>
    </source>
</evidence>
<keyword evidence="3" id="KW-0285">Flavoprotein</keyword>
<reference evidence="8 9" key="2">
    <citation type="submission" date="2024-07" db="EMBL/GenBank/DDBJ databases">
        <authorList>
            <person name="Akdeniz Z."/>
        </authorList>
    </citation>
    <scope>NUCLEOTIDE SEQUENCE [LARGE SCALE GENOMIC DNA]</scope>
</reference>
<gene>
    <name evidence="8" type="ORF">HINF_LOCUS78993</name>
    <name evidence="7" type="ORF">HINF_LOCUS9568</name>
</gene>
<dbReference type="Proteomes" id="UP001642409">
    <property type="component" value="Unassembled WGS sequence"/>
</dbReference>
<dbReference type="GO" id="GO:0016491">
    <property type="term" value="F:oxidoreductase activity"/>
    <property type="evidence" value="ECO:0007669"/>
    <property type="project" value="UniProtKB-KW"/>
</dbReference>